<dbReference type="Gene3D" id="2.60.40.1970">
    <property type="entry name" value="YEATS domain"/>
    <property type="match status" value="1"/>
</dbReference>
<dbReference type="PROSITE" id="PS51037">
    <property type="entry name" value="YEATS"/>
    <property type="match status" value="1"/>
</dbReference>
<sequence>MVFVFRIPCTKGALFLIRNSLSLLLEKFQILFVFKVGHSVHRKSKPSLRRTHHWRCYVDSWSPRYPLSSYVKKVTFKLHESFDNPRQVVRQAPFAIEEDGFGNFQLLIEIEFFDCVANFAYHLTLSDYDEFYAHRTVVIDPAPDIWDAMVQSGGIVIPRNSSPHDVQEVVHTIRTSSTVEKLHPFSFFPYLEHQAETVSVP</sequence>
<evidence type="ECO:0000256" key="1">
    <source>
        <dbReference type="ARBA" id="ARBA00023242"/>
    </source>
</evidence>
<dbReference type="EMBL" id="LUCM01007954">
    <property type="protein sequence ID" value="KAA0189159.1"/>
    <property type="molecule type" value="Genomic_DNA"/>
</dbReference>
<gene>
    <name evidence="4" type="ORF">FBUS_10126</name>
</gene>
<dbReference type="PANTHER" id="PTHR23195">
    <property type="entry name" value="YEATS DOMAIN"/>
    <property type="match status" value="1"/>
</dbReference>
<dbReference type="InterPro" id="IPR038704">
    <property type="entry name" value="YEAST_sf"/>
</dbReference>
<evidence type="ECO:0000259" key="3">
    <source>
        <dbReference type="PROSITE" id="PS51037"/>
    </source>
</evidence>
<dbReference type="OrthoDB" id="10053467at2759"/>
<dbReference type="InterPro" id="IPR005033">
    <property type="entry name" value="YEATS"/>
</dbReference>
<organism evidence="4 5">
    <name type="scientific">Fasciolopsis buskii</name>
    <dbReference type="NCBI Taxonomy" id="27845"/>
    <lineage>
        <taxon>Eukaryota</taxon>
        <taxon>Metazoa</taxon>
        <taxon>Spiralia</taxon>
        <taxon>Lophotrochozoa</taxon>
        <taxon>Platyhelminthes</taxon>
        <taxon>Trematoda</taxon>
        <taxon>Digenea</taxon>
        <taxon>Plagiorchiida</taxon>
        <taxon>Echinostomata</taxon>
        <taxon>Echinostomatoidea</taxon>
        <taxon>Fasciolidae</taxon>
        <taxon>Fasciolopsis</taxon>
    </lineage>
</organism>
<reference evidence="4" key="1">
    <citation type="submission" date="2019-05" db="EMBL/GenBank/DDBJ databases">
        <title>Annotation for the trematode Fasciolopsis buski.</title>
        <authorList>
            <person name="Choi Y.-J."/>
        </authorList>
    </citation>
    <scope>NUCLEOTIDE SEQUENCE</scope>
    <source>
        <strain evidence="4">HT</strain>
        <tissue evidence="4">Whole worm</tissue>
    </source>
</reference>
<keyword evidence="5" id="KW-1185">Reference proteome</keyword>
<accession>A0A8E0RNW6</accession>
<comment type="caution">
    <text evidence="4">The sequence shown here is derived from an EMBL/GenBank/DDBJ whole genome shotgun (WGS) entry which is preliminary data.</text>
</comment>
<feature type="domain" description="YEATS" evidence="3">
    <location>
        <begin position="24"/>
        <end position="201"/>
    </location>
</feature>
<keyword evidence="1 2" id="KW-0539">Nucleus</keyword>
<evidence type="ECO:0000313" key="4">
    <source>
        <dbReference type="EMBL" id="KAA0189159.1"/>
    </source>
</evidence>
<dbReference type="Proteomes" id="UP000728185">
    <property type="component" value="Unassembled WGS sequence"/>
</dbReference>
<dbReference type="GO" id="GO:0005634">
    <property type="term" value="C:nucleus"/>
    <property type="evidence" value="ECO:0007669"/>
    <property type="project" value="UniProtKB-SubCell"/>
</dbReference>
<evidence type="ECO:0000256" key="2">
    <source>
        <dbReference type="PROSITE-ProRule" id="PRU00376"/>
    </source>
</evidence>
<dbReference type="InterPro" id="IPR055129">
    <property type="entry name" value="YEATS_dom"/>
</dbReference>
<dbReference type="Pfam" id="PF03366">
    <property type="entry name" value="YEATS"/>
    <property type="match status" value="1"/>
</dbReference>
<protein>
    <submittedName>
        <fullName evidence="4">Protein ENL</fullName>
    </submittedName>
</protein>
<dbReference type="GO" id="GO:0006355">
    <property type="term" value="P:regulation of DNA-templated transcription"/>
    <property type="evidence" value="ECO:0007669"/>
    <property type="project" value="InterPro"/>
</dbReference>
<proteinExistence type="predicted"/>
<dbReference type="AlphaFoldDB" id="A0A8E0RNW6"/>
<name>A0A8E0RNW6_9TREM</name>
<comment type="subcellular location">
    <subcellularLocation>
        <location evidence="2">Nucleus</location>
    </subcellularLocation>
</comment>
<evidence type="ECO:0000313" key="5">
    <source>
        <dbReference type="Proteomes" id="UP000728185"/>
    </source>
</evidence>